<keyword evidence="2" id="KW-1185">Reference proteome</keyword>
<protein>
    <submittedName>
        <fullName evidence="1">Uncharacterized protein</fullName>
    </submittedName>
</protein>
<evidence type="ECO:0000313" key="1">
    <source>
        <dbReference type="EMBL" id="TDD97319.1"/>
    </source>
</evidence>
<sequence length="107" mass="12216">MTEKKFDLTTKEGFKKAIDFVKSDDLLLLVNPISWLIMKTFSPEKTTEKQLEAIKEIIKEGKNQNVKKMKIKVSHNSGIDIASSLKELPIKVKFGNEACSEIEIEYI</sequence>
<name>A0A4R5CEC1_9FLAO</name>
<reference evidence="1 2" key="1">
    <citation type="submission" date="2019-03" db="EMBL/GenBank/DDBJ databases">
        <title>Flavobacterium AR-3-4 sp. nov. isolated from arctic soil.</title>
        <authorList>
            <person name="Chaudhary D.K."/>
        </authorList>
    </citation>
    <scope>NUCLEOTIDE SEQUENCE [LARGE SCALE GENOMIC DNA]</scope>
    <source>
        <strain evidence="1 2">AR-3-4</strain>
    </source>
</reference>
<organism evidence="1 2">
    <name type="scientific">Flavobacterium cellulosilyticum</name>
    <dbReference type="NCBI Taxonomy" id="2541731"/>
    <lineage>
        <taxon>Bacteria</taxon>
        <taxon>Pseudomonadati</taxon>
        <taxon>Bacteroidota</taxon>
        <taxon>Flavobacteriia</taxon>
        <taxon>Flavobacteriales</taxon>
        <taxon>Flavobacteriaceae</taxon>
        <taxon>Flavobacterium</taxon>
    </lineage>
</organism>
<accession>A0A4R5CEC1</accession>
<dbReference type="RefSeq" id="WP_132004148.1">
    <property type="nucleotide sequence ID" value="NZ_SMFK01000004.1"/>
</dbReference>
<evidence type="ECO:0000313" key="2">
    <source>
        <dbReference type="Proteomes" id="UP000295479"/>
    </source>
</evidence>
<dbReference type="EMBL" id="SMFK01000004">
    <property type="protein sequence ID" value="TDD97319.1"/>
    <property type="molecule type" value="Genomic_DNA"/>
</dbReference>
<gene>
    <name evidence="1" type="ORF">E0F76_08350</name>
</gene>
<proteinExistence type="predicted"/>
<dbReference type="Proteomes" id="UP000295479">
    <property type="component" value="Unassembled WGS sequence"/>
</dbReference>
<comment type="caution">
    <text evidence="1">The sequence shown here is derived from an EMBL/GenBank/DDBJ whole genome shotgun (WGS) entry which is preliminary data.</text>
</comment>
<dbReference type="AlphaFoldDB" id="A0A4R5CEC1"/>